<dbReference type="SUPFAM" id="SSF48452">
    <property type="entry name" value="TPR-like"/>
    <property type="match status" value="3"/>
</dbReference>
<feature type="DNA-binding region" description="OmpR/PhoB-type" evidence="3">
    <location>
        <begin position="1"/>
        <end position="95"/>
    </location>
</feature>
<dbReference type="PANTHER" id="PTHR47691:SF3">
    <property type="entry name" value="HTH-TYPE TRANSCRIPTIONAL REGULATOR RV0890C-RELATED"/>
    <property type="match status" value="1"/>
</dbReference>
<dbReference type="Pfam" id="PF03704">
    <property type="entry name" value="BTAD"/>
    <property type="match status" value="1"/>
</dbReference>
<evidence type="ECO:0000256" key="3">
    <source>
        <dbReference type="PROSITE-ProRule" id="PRU01091"/>
    </source>
</evidence>
<dbReference type="SMART" id="SM00862">
    <property type="entry name" value="Trans_reg_C"/>
    <property type="match status" value="1"/>
</dbReference>
<dbReference type="SUPFAM" id="SSF46894">
    <property type="entry name" value="C-terminal effector domain of the bipartite response regulators"/>
    <property type="match status" value="1"/>
</dbReference>
<dbReference type="PROSITE" id="PS51755">
    <property type="entry name" value="OMPR_PHOB"/>
    <property type="match status" value="1"/>
</dbReference>
<dbReference type="EMBL" id="WIAO01000025">
    <property type="protein sequence ID" value="MQM27557.1"/>
    <property type="molecule type" value="Genomic_DNA"/>
</dbReference>
<dbReference type="Pfam" id="PF00486">
    <property type="entry name" value="Trans_reg_C"/>
    <property type="match status" value="1"/>
</dbReference>
<dbReference type="GO" id="GO:0000160">
    <property type="term" value="P:phosphorelay signal transduction system"/>
    <property type="evidence" value="ECO:0007669"/>
    <property type="project" value="InterPro"/>
</dbReference>
<dbReference type="GO" id="GO:0006355">
    <property type="term" value="P:regulation of DNA-templated transcription"/>
    <property type="evidence" value="ECO:0007669"/>
    <property type="project" value="InterPro"/>
</dbReference>
<name>A0A6L5GCY6_9ACTN</name>
<comment type="caution">
    <text evidence="5">The sequence shown here is derived from an EMBL/GenBank/DDBJ whole genome shotgun (WGS) entry which is preliminary data.</text>
</comment>
<dbReference type="PRINTS" id="PR00364">
    <property type="entry name" value="DISEASERSIST"/>
</dbReference>
<reference evidence="5 6" key="1">
    <citation type="submission" date="2019-10" db="EMBL/GenBank/DDBJ databases">
        <title>Glycomyces albidus sp. nov., a novel actinomycete isolated from rhizosphere soil of wheat (Triticum aestivum L.).</title>
        <authorList>
            <person name="Qian L."/>
        </authorList>
    </citation>
    <scope>NUCLEOTIDE SEQUENCE [LARGE SCALE GENOMIC DNA]</scope>
    <source>
        <strain evidence="5 6">NEAU-7082</strain>
    </source>
</reference>
<dbReference type="AlphaFoldDB" id="A0A6L5GCY6"/>
<dbReference type="InterPro" id="IPR011990">
    <property type="entry name" value="TPR-like_helical_dom_sf"/>
</dbReference>
<dbReference type="Gene3D" id="3.40.50.300">
    <property type="entry name" value="P-loop containing nucleotide triphosphate hydrolases"/>
    <property type="match status" value="1"/>
</dbReference>
<dbReference type="SUPFAM" id="SSF52540">
    <property type="entry name" value="P-loop containing nucleoside triphosphate hydrolases"/>
    <property type="match status" value="1"/>
</dbReference>
<proteinExistence type="inferred from homology"/>
<dbReference type="PANTHER" id="PTHR47691">
    <property type="entry name" value="REGULATOR-RELATED"/>
    <property type="match status" value="1"/>
</dbReference>
<feature type="domain" description="OmpR/PhoB-type" evidence="4">
    <location>
        <begin position="1"/>
        <end position="95"/>
    </location>
</feature>
<sequence>MRFGVLGPVAVWADDGTPARVPEAKVRALLAALLARGGPVSADRLVDDLWGAEPPGNPGNTLQTKVSHLRRALEAAEPGGRRLLSFGPGGYALDAYTDADRFASLLAAARAADDPRAKAGLLADALALWRGPAYADWRDEPFARAAAMRLEEQRLTAIEEQAEARLALGDGALVADELGPLAAEHPLRERLQAAHLRALYLSGRPGEALAGYERLRGRLADELGADPGPELAALHLAVLRQDPALAPPATSAARPRPNLPAPVAGLVGRERDLADVAAALRDSRLVTVTGPGGVGKTRLALAAAAEADEAWLAELATLRGGGLPEVAELAAAALGVRDDAGAGLADRIADVLRGRGALLVLDNCEHLVDAAAEFAAGLLRAVPDLRILATSQEPLAVPGEHVHRLGPLDREAAAALLTSRAGIAAGRDRDAVDAICARLDGLPLALELAAARVGALGAPAVARRLDDRFRLLAAAARGVPERQRTLRATIDWSWDQLDDAQREALCRLAVHPGGCTAEAAGADPEVLEQLVNRSMAAAASRPCGEVRFRLLESVAAYALERAADPGALLDRRDAHYLALVDRIDLHGPLQRHWLDRLDHELPNLRAVLDRTADAAATVRLAWYWFLRGRHSEALRRLAALPADPDTATLAHGFALFGGTRPDGPGADPAAGPRARWFAALGHLHLGDVATARDLLDGALAGFRAAGDDWGVAAVLASRSKQALYEGDLDAARRSGEEALERFTVLGDGWGRLQAADMLGYLAEIAGDYERAGSLHRDGLRRAEDLGLWVEASYRLSSLGRIAMLTGDMVRAKEFHERGERLALEQPHPFAAEFARVGLALIARRTGDLDDAEERLGRCLRWQRDLETESGLLSYGVTLLLAELGFVAEQRGDAARARALHQEGLIAAQAIGDPRAIAMAHEGLAGAAALEGRHGEAAALLEKAAAIREAAGAPLPEPERFDVDRIRARLRSGAGLT</sequence>
<dbReference type="InterPro" id="IPR036388">
    <property type="entry name" value="WH-like_DNA-bd_sf"/>
</dbReference>
<dbReference type="SMART" id="SM01043">
    <property type="entry name" value="BTAD"/>
    <property type="match status" value="1"/>
</dbReference>
<evidence type="ECO:0000313" key="5">
    <source>
        <dbReference type="EMBL" id="MQM27557.1"/>
    </source>
</evidence>
<dbReference type="Proteomes" id="UP000477750">
    <property type="component" value="Unassembled WGS sequence"/>
</dbReference>
<keyword evidence="2 3" id="KW-0238">DNA-binding</keyword>
<evidence type="ECO:0000256" key="1">
    <source>
        <dbReference type="ARBA" id="ARBA00005820"/>
    </source>
</evidence>
<organism evidence="5 6">
    <name type="scientific">Glycomyces albidus</name>
    <dbReference type="NCBI Taxonomy" id="2656774"/>
    <lineage>
        <taxon>Bacteria</taxon>
        <taxon>Bacillati</taxon>
        <taxon>Actinomycetota</taxon>
        <taxon>Actinomycetes</taxon>
        <taxon>Glycomycetales</taxon>
        <taxon>Glycomycetaceae</taxon>
        <taxon>Glycomyces</taxon>
    </lineage>
</organism>
<dbReference type="Gene3D" id="1.25.40.10">
    <property type="entry name" value="Tetratricopeptide repeat domain"/>
    <property type="match status" value="3"/>
</dbReference>
<keyword evidence="6" id="KW-1185">Reference proteome</keyword>
<evidence type="ECO:0000313" key="6">
    <source>
        <dbReference type="Proteomes" id="UP000477750"/>
    </source>
</evidence>
<dbReference type="InterPro" id="IPR016032">
    <property type="entry name" value="Sig_transdc_resp-reg_C-effctor"/>
</dbReference>
<evidence type="ECO:0000259" key="4">
    <source>
        <dbReference type="PROSITE" id="PS51755"/>
    </source>
</evidence>
<evidence type="ECO:0000256" key="2">
    <source>
        <dbReference type="ARBA" id="ARBA00023125"/>
    </source>
</evidence>
<protein>
    <submittedName>
        <fullName evidence="5">AfsR/SARP family transcriptional regulator</fullName>
    </submittedName>
</protein>
<dbReference type="GO" id="GO:0003677">
    <property type="term" value="F:DNA binding"/>
    <property type="evidence" value="ECO:0007669"/>
    <property type="project" value="UniProtKB-UniRule"/>
</dbReference>
<dbReference type="InterPro" id="IPR001867">
    <property type="entry name" value="OmpR/PhoB-type_DNA-bd"/>
</dbReference>
<dbReference type="InterPro" id="IPR027417">
    <property type="entry name" value="P-loop_NTPase"/>
</dbReference>
<dbReference type="CDD" id="cd15831">
    <property type="entry name" value="BTAD"/>
    <property type="match status" value="1"/>
</dbReference>
<comment type="similarity">
    <text evidence="1">Belongs to the AfsR/DnrI/RedD regulatory family.</text>
</comment>
<accession>A0A6L5GCY6</accession>
<gene>
    <name evidence="5" type="ORF">GFD30_18575</name>
</gene>
<dbReference type="Gene3D" id="1.10.10.10">
    <property type="entry name" value="Winged helix-like DNA-binding domain superfamily/Winged helix DNA-binding domain"/>
    <property type="match status" value="1"/>
</dbReference>
<dbReference type="RefSeq" id="WP_322633390.1">
    <property type="nucleotide sequence ID" value="NZ_WIAO01000025.1"/>
</dbReference>
<dbReference type="InterPro" id="IPR005158">
    <property type="entry name" value="BTAD"/>
</dbReference>